<sequence length="119" mass="13670">MCLYIGPKLTYPYGIFRKRANHILHKSKLLLTFKMVASQNKRILQVIFVLLCFFSIHIQVKARVLKEINNQSSEGVNKAQQHKEVHADMFKLKEGGDNVGSDVFTMDYTPASRKPPIHN</sequence>
<organism evidence="2 3">
    <name type="scientific">Medicago truncatula</name>
    <name type="common">Barrel medic</name>
    <name type="synonym">Medicago tribuloides</name>
    <dbReference type="NCBI Taxonomy" id="3880"/>
    <lineage>
        <taxon>Eukaryota</taxon>
        <taxon>Viridiplantae</taxon>
        <taxon>Streptophyta</taxon>
        <taxon>Embryophyta</taxon>
        <taxon>Tracheophyta</taxon>
        <taxon>Spermatophyta</taxon>
        <taxon>Magnoliopsida</taxon>
        <taxon>eudicotyledons</taxon>
        <taxon>Gunneridae</taxon>
        <taxon>Pentapetalae</taxon>
        <taxon>rosids</taxon>
        <taxon>fabids</taxon>
        <taxon>Fabales</taxon>
        <taxon>Fabaceae</taxon>
        <taxon>Papilionoideae</taxon>
        <taxon>50 kb inversion clade</taxon>
        <taxon>NPAAA clade</taxon>
        <taxon>Hologalegina</taxon>
        <taxon>IRL clade</taxon>
        <taxon>Trifolieae</taxon>
        <taxon>Medicago</taxon>
    </lineage>
</organism>
<name>A0A396IZI9_MEDTR</name>
<proteinExistence type="predicted"/>
<comment type="caution">
    <text evidence="2">The sequence shown here is derived from an EMBL/GenBank/DDBJ whole genome shotgun (WGS) entry which is preliminary data.</text>
</comment>
<feature type="transmembrane region" description="Helical" evidence="1">
    <location>
        <begin position="43"/>
        <end position="60"/>
    </location>
</feature>
<keyword evidence="1" id="KW-0812">Transmembrane</keyword>
<dbReference type="Proteomes" id="UP000265566">
    <property type="component" value="Chromosome 3"/>
</dbReference>
<dbReference type="InterPro" id="IPR049306">
    <property type="entry name" value="GLV1-2"/>
</dbReference>
<evidence type="ECO:0000313" key="2">
    <source>
        <dbReference type="EMBL" id="RHN69864.1"/>
    </source>
</evidence>
<dbReference type="Pfam" id="PF21529">
    <property type="entry name" value="GLV1-2"/>
    <property type="match status" value="1"/>
</dbReference>
<dbReference type="Gramene" id="rna18391">
    <property type="protein sequence ID" value="RHN69864.1"/>
    <property type="gene ID" value="gene18391"/>
</dbReference>
<evidence type="ECO:0000256" key="1">
    <source>
        <dbReference type="SAM" id="Phobius"/>
    </source>
</evidence>
<accession>A0A396IZI9</accession>
<dbReference type="AlphaFoldDB" id="A0A396IZI9"/>
<dbReference type="EMBL" id="PSQE01000003">
    <property type="protein sequence ID" value="RHN69864.1"/>
    <property type="molecule type" value="Genomic_DNA"/>
</dbReference>
<dbReference type="OMA" id="QHKEVHA"/>
<reference evidence="3" key="1">
    <citation type="journal article" date="2018" name="Nat. Plants">
        <title>Whole-genome landscape of Medicago truncatula symbiotic genes.</title>
        <authorList>
            <person name="Pecrix Y."/>
            <person name="Staton S.E."/>
            <person name="Sallet E."/>
            <person name="Lelandais-Briere C."/>
            <person name="Moreau S."/>
            <person name="Carrere S."/>
            <person name="Blein T."/>
            <person name="Jardinaud M.F."/>
            <person name="Latrasse D."/>
            <person name="Zouine M."/>
            <person name="Zahm M."/>
            <person name="Kreplak J."/>
            <person name="Mayjonade B."/>
            <person name="Satge C."/>
            <person name="Perez M."/>
            <person name="Cauet S."/>
            <person name="Marande W."/>
            <person name="Chantry-Darmon C."/>
            <person name="Lopez-Roques C."/>
            <person name="Bouchez O."/>
            <person name="Berard A."/>
            <person name="Debelle F."/>
            <person name="Munos S."/>
            <person name="Bendahmane A."/>
            <person name="Berges H."/>
            <person name="Niebel A."/>
            <person name="Buitink J."/>
            <person name="Frugier F."/>
            <person name="Benhamed M."/>
            <person name="Crespi M."/>
            <person name="Gouzy J."/>
            <person name="Gamas P."/>
        </authorList>
    </citation>
    <scope>NUCLEOTIDE SEQUENCE [LARGE SCALE GENOMIC DNA]</scope>
    <source>
        <strain evidence="3">cv. Jemalong A17</strain>
    </source>
</reference>
<gene>
    <name evidence="2" type="ORF">MtrunA17_Chr3g0129411</name>
</gene>
<keyword evidence="1" id="KW-1133">Transmembrane helix</keyword>
<evidence type="ECO:0000313" key="3">
    <source>
        <dbReference type="Proteomes" id="UP000265566"/>
    </source>
</evidence>
<evidence type="ECO:0008006" key="4">
    <source>
        <dbReference type="Google" id="ProtNLM"/>
    </source>
</evidence>
<protein>
    <recommendedName>
        <fullName evidence="4">Transmembrane protein</fullName>
    </recommendedName>
</protein>
<keyword evidence="1" id="KW-0472">Membrane</keyword>